<feature type="region of interest" description="Disordered" evidence="1">
    <location>
        <begin position="193"/>
        <end position="227"/>
    </location>
</feature>
<dbReference type="EMBL" id="BJHX01000001">
    <property type="protein sequence ID" value="GDY62367.1"/>
    <property type="molecule type" value="Genomic_DNA"/>
</dbReference>
<gene>
    <name evidence="2" type="ORF">SAV14893_017600</name>
</gene>
<organism evidence="2 3">
    <name type="scientific">Streptomyces avermitilis</name>
    <dbReference type="NCBI Taxonomy" id="33903"/>
    <lineage>
        <taxon>Bacteria</taxon>
        <taxon>Bacillati</taxon>
        <taxon>Actinomycetota</taxon>
        <taxon>Actinomycetes</taxon>
        <taxon>Kitasatosporales</taxon>
        <taxon>Streptomycetaceae</taxon>
        <taxon>Streptomyces</taxon>
    </lineage>
</organism>
<dbReference type="Proteomes" id="UP000302139">
    <property type="component" value="Unassembled WGS sequence"/>
</dbReference>
<accession>A0A4D4LW45</accession>
<comment type="caution">
    <text evidence="2">The sequence shown here is derived from an EMBL/GenBank/DDBJ whole genome shotgun (WGS) entry which is preliminary data.</text>
</comment>
<evidence type="ECO:0000313" key="2">
    <source>
        <dbReference type="EMBL" id="GDY62367.1"/>
    </source>
</evidence>
<evidence type="ECO:0000313" key="3">
    <source>
        <dbReference type="Proteomes" id="UP000302139"/>
    </source>
</evidence>
<sequence>MTAMTTICFALAVVMAAAGCVKADRVRAWRHGFNPSADELPSSAFVAGRAVFFVLAGIMAFQGFQLLAVSDDVSWSDSELTKAVQGATTALDARSYFEIDSVGNDIKSMIEDEVVQHGGGDAPQSGVDAFPADTNTAKDADYTIKADGAKAAFCMHVKRTESKDGGYTPPGVAGGEGTVTIPEYELAATVDEGSADAFRRPTVRPVPPPATVSHRKSSRADDDSEHPIPRVHRSFLATALAFTALAEDRYPFAVQRAKQVEKNGVREGA</sequence>
<feature type="compositionally biased region" description="Basic and acidic residues" evidence="1">
    <location>
        <begin position="218"/>
        <end position="227"/>
    </location>
</feature>
<proteinExistence type="predicted"/>
<name>A0A4D4LW45_STRAX</name>
<reference evidence="2 3" key="1">
    <citation type="submission" date="2019-04" db="EMBL/GenBank/DDBJ databases">
        <title>Draft genome sequences of Streptomyces avermitilis NBRC 14893.</title>
        <authorList>
            <person name="Komaki H."/>
            <person name="Tamura T."/>
            <person name="Hosoyama A."/>
        </authorList>
    </citation>
    <scope>NUCLEOTIDE SEQUENCE [LARGE SCALE GENOMIC DNA]</scope>
    <source>
        <strain evidence="2 3">NBRC 14893</strain>
    </source>
</reference>
<evidence type="ECO:0000256" key="1">
    <source>
        <dbReference type="SAM" id="MobiDB-lite"/>
    </source>
</evidence>
<protein>
    <submittedName>
        <fullName evidence="2">Uncharacterized protein</fullName>
    </submittedName>
</protein>
<dbReference type="AlphaFoldDB" id="A0A4D4LW45"/>